<evidence type="ECO:0000256" key="2">
    <source>
        <dbReference type="ARBA" id="ARBA00004196"/>
    </source>
</evidence>
<dbReference type="PROSITE" id="PS51669">
    <property type="entry name" value="4FE4S_MOW_BIS_MGD"/>
    <property type="match status" value="1"/>
</dbReference>
<dbReference type="GO" id="GO:0008863">
    <property type="term" value="F:formate dehydrogenase (NAD+) activity"/>
    <property type="evidence" value="ECO:0007669"/>
    <property type="project" value="InterPro"/>
</dbReference>
<gene>
    <name evidence="10" type="primary">fdhF_1</name>
    <name evidence="10" type="ORF">SJAV_08200</name>
</gene>
<evidence type="ECO:0000256" key="5">
    <source>
        <dbReference type="ARBA" id="ARBA00022723"/>
    </source>
</evidence>
<proteinExistence type="inferred from homology"/>
<dbReference type="GO" id="GO:0015942">
    <property type="term" value="P:formate metabolic process"/>
    <property type="evidence" value="ECO:0007669"/>
    <property type="project" value="InterPro"/>
</dbReference>
<dbReference type="SUPFAM" id="SSF53706">
    <property type="entry name" value="Formate dehydrogenase/DMSO reductase, domains 1-3"/>
    <property type="match status" value="1"/>
</dbReference>
<name>A0AAT9GQG4_9CREN</name>
<dbReference type="SUPFAM" id="SSF50692">
    <property type="entry name" value="ADC-like"/>
    <property type="match status" value="1"/>
</dbReference>
<evidence type="ECO:0000256" key="4">
    <source>
        <dbReference type="ARBA" id="ARBA00022485"/>
    </source>
</evidence>
<dbReference type="InterPro" id="IPR006657">
    <property type="entry name" value="MoPterin_dinucl-bd_dom"/>
</dbReference>
<dbReference type="InterPro" id="IPR006963">
    <property type="entry name" value="Mopterin_OxRdtase_4Fe-4S_dom"/>
</dbReference>
<dbReference type="Pfam" id="PF04879">
    <property type="entry name" value="Molybdop_Fe4S4"/>
    <property type="match status" value="1"/>
</dbReference>
<dbReference type="AlphaFoldDB" id="A0AAT9GQG4"/>
<dbReference type="Gene3D" id="2.40.40.20">
    <property type="match status" value="1"/>
</dbReference>
<dbReference type="KEGG" id="sjv:SJAV_08200"/>
<dbReference type="NCBIfam" id="TIGR01591">
    <property type="entry name" value="Fdh-alpha"/>
    <property type="match status" value="1"/>
</dbReference>
<comment type="subcellular location">
    <subcellularLocation>
        <location evidence="2">Cell envelope</location>
    </subcellularLocation>
</comment>
<dbReference type="PROSITE" id="PS00551">
    <property type="entry name" value="MOLYBDOPTERIN_PROK_1"/>
    <property type="match status" value="1"/>
</dbReference>
<evidence type="ECO:0000256" key="1">
    <source>
        <dbReference type="ARBA" id="ARBA00001966"/>
    </source>
</evidence>
<keyword evidence="5" id="KW-0479">Metal-binding</keyword>
<dbReference type="PANTHER" id="PTHR43598">
    <property type="entry name" value="TUNGSTEN-CONTAINING FORMYLMETHANOFURAN DEHYDROGENASE 2 SUBUNIT B"/>
    <property type="match status" value="1"/>
</dbReference>
<dbReference type="GO" id="GO:0046872">
    <property type="term" value="F:metal ion binding"/>
    <property type="evidence" value="ECO:0007669"/>
    <property type="project" value="UniProtKB-KW"/>
</dbReference>
<dbReference type="GO" id="GO:0043546">
    <property type="term" value="F:molybdopterin cofactor binding"/>
    <property type="evidence" value="ECO:0007669"/>
    <property type="project" value="InterPro"/>
</dbReference>
<dbReference type="Gene3D" id="2.20.25.90">
    <property type="entry name" value="ADC-like domains"/>
    <property type="match status" value="1"/>
</dbReference>
<evidence type="ECO:0000256" key="6">
    <source>
        <dbReference type="ARBA" id="ARBA00023002"/>
    </source>
</evidence>
<evidence type="ECO:0000256" key="3">
    <source>
        <dbReference type="ARBA" id="ARBA00010312"/>
    </source>
</evidence>
<evidence type="ECO:0000259" key="9">
    <source>
        <dbReference type="PROSITE" id="PS51669"/>
    </source>
</evidence>
<dbReference type="Pfam" id="PF00384">
    <property type="entry name" value="Molybdopterin"/>
    <property type="match status" value="1"/>
</dbReference>
<keyword evidence="6" id="KW-0560">Oxidoreductase</keyword>
<dbReference type="PANTHER" id="PTHR43598:SF5">
    <property type="entry name" value="DMSO REDUCTASE CHAIN A"/>
    <property type="match status" value="1"/>
</dbReference>
<keyword evidence="8" id="KW-0411">Iron-sulfur</keyword>
<dbReference type="Pfam" id="PF01568">
    <property type="entry name" value="Molydop_binding"/>
    <property type="match status" value="1"/>
</dbReference>
<sequence length="664" mass="74110">MTNYFDMSEVSSICPYCGVGCGLKLEVVNNIIVRTIPDSSHIVSRGHICGKGSTAHEPIYSWDRLTYPLKREKGVFIRITWEEAIKEIASKLLEIKKKYGEKAIGFYGGCQNTLEEVYSFMKLARALGTNNIDSCARVCHEPSAMALKEMLGIGASATSVTEISKAKVLVIAGESITESHPVISQYLVQLKKNGGKIVVIDPRMTGTAKIADLHLQVNPGTDIYLFNTVANYLISNNLIDEEFISKRTEGFEEYKKTISSYTLDEAEKIVGINKEKIIEFAKLISQKKVIFSWGLGLTQSEGVNAVRAYINLALLTGNIGTDGSGLIVYRGQANVQGSGDIIKPNVFPNGIMNEENARELEKIWGFKPPTWVGKTVTEALLEGGLKALVLMNFNPVISMPNRNKVKKVLESLELLVVIDPFMTETAKLAHFVLPSAMWAEKEGSVTSLDRVVKWRFKAVNPPGEAKSELEIISLLFKELGFKGFTSDPKEVFLEMKEVVKIYSNLTLDEVMDYSKPSRYPVNDTILYREKFLTPTGKAKFIPVEYKKMKEEGLILITGRTVTRYNTDELINRTPGFNSFKSPLYINPKDAERLGLKDKDIVKVSSKCGSAIFTLSISNEVKEGSVFAYMHDPNVNYVVCDSLDEESKTPKYKYTIVKIDKVKLY</sequence>
<evidence type="ECO:0000256" key="7">
    <source>
        <dbReference type="ARBA" id="ARBA00023004"/>
    </source>
</evidence>
<reference evidence="10" key="1">
    <citation type="submission" date="2024-03" db="EMBL/GenBank/DDBJ databases">
        <title>Complete genome sequence of Sulfurisphaera javensis strain KD-1.</title>
        <authorList>
            <person name="Sakai H."/>
            <person name="Nur N."/>
            <person name="Suwanto A."/>
            <person name="Kurosawa N."/>
        </authorList>
    </citation>
    <scope>NUCLEOTIDE SEQUENCE</scope>
    <source>
        <strain evidence="10">KD-1</strain>
    </source>
</reference>
<evidence type="ECO:0000256" key="8">
    <source>
        <dbReference type="ARBA" id="ARBA00023014"/>
    </source>
</evidence>
<dbReference type="GO" id="GO:0051539">
    <property type="term" value="F:4 iron, 4 sulfur cluster binding"/>
    <property type="evidence" value="ECO:0007669"/>
    <property type="project" value="UniProtKB-KW"/>
</dbReference>
<dbReference type="InterPro" id="IPR006478">
    <property type="entry name" value="Formate_DH_asu"/>
</dbReference>
<dbReference type="InterPro" id="IPR009010">
    <property type="entry name" value="Asp_de-COase-like_dom_sf"/>
</dbReference>
<dbReference type="InterPro" id="IPR006656">
    <property type="entry name" value="Mopterin_OxRdtase"/>
</dbReference>
<keyword evidence="4" id="KW-0004">4Fe-4S</keyword>
<dbReference type="CDD" id="cd02753">
    <property type="entry name" value="MopB_Formate-Dh-H"/>
    <property type="match status" value="1"/>
</dbReference>
<dbReference type="InterPro" id="IPR027467">
    <property type="entry name" value="MopterinOxRdtase_cofactor_BS"/>
</dbReference>
<dbReference type="InterPro" id="IPR041924">
    <property type="entry name" value="Formate_Dh-H_N"/>
</dbReference>
<dbReference type="SMART" id="SM00926">
    <property type="entry name" value="Molybdop_Fe4S4"/>
    <property type="match status" value="1"/>
</dbReference>
<dbReference type="Gene3D" id="3.40.50.740">
    <property type="match status" value="1"/>
</dbReference>
<organism evidence="10">
    <name type="scientific">Sulfurisphaera javensis</name>
    <dbReference type="NCBI Taxonomy" id="2049879"/>
    <lineage>
        <taxon>Archaea</taxon>
        <taxon>Thermoproteota</taxon>
        <taxon>Thermoprotei</taxon>
        <taxon>Sulfolobales</taxon>
        <taxon>Sulfolobaceae</taxon>
        <taxon>Sulfurisphaera</taxon>
    </lineage>
</organism>
<dbReference type="Gene3D" id="3.40.228.10">
    <property type="entry name" value="Dimethylsulfoxide Reductase, domain 2"/>
    <property type="match status" value="1"/>
</dbReference>
<comment type="cofactor">
    <cofactor evidence="1">
        <name>[4Fe-4S] cluster</name>
        <dbReference type="ChEBI" id="CHEBI:49883"/>
    </cofactor>
</comment>
<keyword evidence="7" id="KW-0408">Iron</keyword>
<protein>
    <submittedName>
        <fullName evidence="10">Formate dehydrogenase subunit alpha</fullName>
    </submittedName>
</protein>
<comment type="similarity">
    <text evidence="3">Belongs to the prokaryotic molybdopterin-containing oxidoreductase family.</text>
</comment>
<feature type="domain" description="4Fe-4S Mo/W bis-MGD-type" evidence="9">
    <location>
        <begin position="7"/>
        <end position="63"/>
    </location>
</feature>
<evidence type="ECO:0000313" key="10">
    <source>
        <dbReference type="EMBL" id="BFH72876.1"/>
    </source>
</evidence>
<dbReference type="EMBL" id="AP031322">
    <property type="protein sequence ID" value="BFH72876.1"/>
    <property type="molecule type" value="Genomic_DNA"/>
</dbReference>
<accession>A0AAT9GQG4</accession>